<dbReference type="EMBL" id="WRXO01000004">
    <property type="protein sequence ID" value="MVT42050.1"/>
    <property type="molecule type" value="Genomic_DNA"/>
</dbReference>
<proteinExistence type="predicted"/>
<dbReference type="GO" id="GO:0004029">
    <property type="term" value="F:aldehyde dehydrogenase (NAD+) activity"/>
    <property type="evidence" value="ECO:0007669"/>
    <property type="project" value="TreeGrafter"/>
</dbReference>
<accession>A0A6N8J9Z2</accession>
<name>A0A6N8J9Z2_9BACT</name>
<dbReference type="Pfam" id="PF01370">
    <property type="entry name" value="Epimerase"/>
    <property type="match status" value="1"/>
</dbReference>
<dbReference type="OrthoDB" id="9807212at2"/>
<protein>
    <submittedName>
        <fullName evidence="2">NAD-dependent epimerase/dehydratase family protein</fullName>
    </submittedName>
</protein>
<sequence>MRVFITGASGFIGSIITKSLIADGYQVLGLARSKASAQLLTELGAEVHWGNLEDLESLRSGAALSDGVIHTGFIHDFSRFKENCEVDRLAIEAMGTVLLGSDRPFIVSAGTGINDSGQIKTENDGTASRSPMTLRVSEETAASVAELGGKVAVVRLPPSVHGWEQQGLVTFLIAIAREKGVSAYVGEGLNRWPAVHHHDAARVFKLAIEKGVPDFRYHAVAEEGIPLRNIAEVIGQCLNLPVVSKTAEEAVEHFGWLAPIVSLNCPASSAITQERLGWYPNQPGLIDDLKSVLQFQANQV</sequence>
<reference evidence="2 3" key="1">
    <citation type="submission" date="2019-12" db="EMBL/GenBank/DDBJ databases">
        <title>The draft genomic sequence of strain Chitinophaga oryziterrae JCM 16595.</title>
        <authorList>
            <person name="Zhang X."/>
        </authorList>
    </citation>
    <scope>NUCLEOTIDE SEQUENCE [LARGE SCALE GENOMIC DNA]</scope>
    <source>
        <strain evidence="2 3">JCM 16595</strain>
    </source>
</reference>
<dbReference type="AlphaFoldDB" id="A0A6N8J9Z2"/>
<dbReference type="PANTHER" id="PTHR48079:SF6">
    <property type="entry name" value="NAD(P)-BINDING DOMAIN-CONTAINING PROTEIN-RELATED"/>
    <property type="match status" value="1"/>
</dbReference>
<evidence type="ECO:0000313" key="2">
    <source>
        <dbReference type="EMBL" id="MVT42050.1"/>
    </source>
</evidence>
<dbReference type="PANTHER" id="PTHR48079">
    <property type="entry name" value="PROTEIN YEEZ"/>
    <property type="match status" value="1"/>
</dbReference>
<dbReference type="Proteomes" id="UP000468388">
    <property type="component" value="Unassembled WGS sequence"/>
</dbReference>
<dbReference type="RefSeq" id="WP_157300684.1">
    <property type="nucleotide sequence ID" value="NZ_BAAAZB010000005.1"/>
</dbReference>
<evidence type="ECO:0000313" key="3">
    <source>
        <dbReference type="Proteomes" id="UP000468388"/>
    </source>
</evidence>
<comment type="caution">
    <text evidence="2">The sequence shown here is derived from an EMBL/GenBank/DDBJ whole genome shotgun (WGS) entry which is preliminary data.</text>
</comment>
<dbReference type="SUPFAM" id="SSF51735">
    <property type="entry name" value="NAD(P)-binding Rossmann-fold domains"/>
    <property type="match status" value="1"/>
</dbReference>
<dbReference type="InterPro" id="IPR036291">
    <property type="entry name" value="NAD(P)-bd_dom_sf"/>
</dbReference>
<gene>
    <name evidence="2" type="ORF">GO495_15770</name>
</gene>
<feature type="domain" description="NAD-dependent epimerase/dehydratase" evidence="1">
    <location>
        <begin position="3"/>
        <end position="211"/>
    </location>
</feature>
<evidence type="ECO:0000259" key="1">
    <source>
        <dbReference type="Pfam" id="PF01370"/>
    </source>
</evidence>
<dbReference type="InterPro" id="IPR001509">
    <property type="entry name" value="Epimerase_deHydtase"/>
</dbReference>
<dbReference type="GO" id="GO:0005737">
    <property type="term" value="C:cytoplasm"/>
    <property type="evidence" value="ECO:0007669"/>
    <property type="project" value="TreeGrafter"/>
</dbReference>
<dbReference type="CDD" id="cd05262">
    <property type="entry name" value="SDR_a7"/>
    <property type="match status" value="1"/>
</dbReference>
<dbReference type="InterPro" id="IPR051783">
    <property type="entry name" value="NAD(P)-dependent_oxidoreduct"/>
</dbReference>
<keyword evidence="3" id="KW-1185">Reference proteome</keyword>
<organism evidence="2 3">
    <name type="scientific">Chitinophaga oryziterrae</name>
    <dbReference type="NCBI Taxonomy" id="1031224"/>
    <lineage>
        <taxon>Bacteria</taxon>
        <taxon>Pseudomonadati</taxon>
        <taxon>Bacteroidota</taxon>
        <taxon>Chitinophagia</taxon>
        <taxon>Chitinophagales</taxon>
        <taxon>Chitinophagaceae</taxon>
        <taxon>Chitinophaga</taxon>
    </lineage>
</organism>
<dbReference type="Gene3D" id="3.40.50.720">
    <property type="entry name" value="NAD(P)-binding Rossmann-like Domain"/>
    <property type="match status" value="1"/>
</dbReference>